<feature type="transmembrane region" description="Helical" evidence="1">
    <location>
        <begin position="7"/>
        <end position="26"/>
    </location>
</feature>
<dbReference type="EMBL" id="JAGSOY010000093">
    <property type="protein sequence ID" value="MBU2713648.1"/>
    <property type="molecule type" value="Genomic_DNA"/>
</dbReference>
<comment type="caution">
    <text evidence="3">The sequence shown here is derived from an EMBL/GenBank/DDBJ whole genome shotgun (WGS) entry which is preliminary data.</text>
</comment>
<dbReference type="Pfam" id="PF12158">
    <property type="entry name" value="DUF3592"/>
    <property type="match status" value="1"/>
</dbReference>
<sequence>MNFQKAIMIPAYIFAIISLILTFFWLSNIMSGKPDLGYVKNFQADYESKNVTVHYAIIQFDLPNGEEVQYKTNHTVDPKHYDIGYPVRIRYNPDDPSDVEIDSFYGKGNIVVVLWVFTLVWYVLGFVARKVFSFGNHVK</sequence>
<feature type="domain" description="DUF3592" evidence="2">
    <location>
        <begin position="48"/>
        <end position="104"/>
    </location>
</feature>
<proteinExistence type="predicted"/>
<dbReference type="RefSeq" id="WP_215821931.1">
    <property type="nucleotide sequence ID" value="NZ_JAGSOY010000093.1"/>
</dbReference>
<evidence type="ECO:0000259" key="2">
    <source>
        <dbReference type="Pfam" id="PF12158"/>
    </source>
</evidence>
<evidence type="ECO:0000313" key="3">
    <source>
        <dbReference type="EMBL" id="MBU2713648.1"/>
    </source>
</evidence>
<dbReference type="InterPro" id="IPR021994">
    <property type="entry name" value="DUF3592"/>
</dbReference>
<gene>
    <name evidence="3" type="ORF">KCG35_21545</name>
</gene>
<evidence type="ECO:0000313" key="4">
    <source>
        <dbReference type="Proteomes" id="UP000690515"/>
    </source>
</evidence>
<organism evidence="3 4">
    <name type="scientific">Zooshikella harenae</name>
    <dbReference type="NCBI Taxonomy" id="2827238"/>
    <lineage>
        <taxon>Bacteria</taxon>
        <taxon>Pseudomonadati</taxon>
        <taxon>Pseudomonadota</taxon>
        <taxon>Gammaproteobacteria</taxon>
        <taxon>Oceanospirillales</taxon>
        <taxon>Zooshikellaceae</taxon>
        <taxon>Zooshikella</taxon>
    </lineage>
</organism>
<protein>
    <recommendedName>
        <fullName evidence="2">DUF3592 domain-containing protein</fullName>
    </recommendedName>
</protein>
<keyword evidence="1" id="KW-0472">Membrane</keyword>
<feature type="transmembrane region" description="Helical" evidence="1">
    <location>
        <begin position="110"/>
        <end position="132"/>
    </location>
</feature>
<name>A0ABS5ZHU7_9GAMM</name>
<evidence type="ECO:0000256" key="1">
    <source>
        <dbReference type="SAM" id="Phobius"/>
    </source>
</evidence>
<keyword evidence="1" id="KW-1133">Transmembrane helix</keyword>
<dbReference type="Proteomes" id="UP000690515">
    <property type="component" value="Unassembled WGS sequence"/>
</dbReference>
<reference evidence="3 4" key="1">
    <citation type="submission" date="2021-04" db="EMBL/GenBank/DDBJ databases">
        <authorList>
            <person name="Pira H."/>
            <person name="Risdian C."/>
            <person name="Wink J."/>
        </authorList>
    </citation>
    <scope>NUCLEOTIDE SEQUENCE [LARGE SCALE GENOMIC DNA]</scope>
    <source>
        <strain evidence="3 4">WH53</strain>
    </source>
</reference>
<accession>A0ABS5ZHU7</accession>
<keyword evidence="4" id="KW-1185">Reference proteome</keyword>
<keyword evidence="1" id="KW-0812">Transmembrane</keyword>